<dbReference type="GO" id="GO:0005886">
    <property type="term" value="C:plasma membrane"/>
    <property type="evidence" value="ECO:0007669"/>
    <property type="project" value="TreeGrafter"/>
</dbReference>
<dbReference type="Gene3D" id="1.10.3080.10">
    <property type="entry name" value="Clc chloride channel"/>
    <property type="match status" value="2"/>
</dbReference>
<feature type="transmembrane region" description="Helical" evidence="8">
    <location>
        <begin position="102"/>
        <end position="122"/>
    </location>
</feature>
<feature type="transmembrane region" description="Helical" evidence="8">
    <location>
        <begin position="316"/>
        <end position="334"/>
    </location>
</feature>
<feature type="transmembrane region" description="Helical" evidence="8">
    <location>
        <begin position="166"/>
        <end position="187"/>
    </location>
</feature>
<evidence type="ECO:0000256" key="1">
    <source>
        <dbReference type="ARBA" id="ARBA00004141"/>
    </source>
</evidence>
<keyword evidence="6 8" id="KW-0472">Membrane</keyword>
<dbReference type="GO" id="GO:0005247">
    <property type="term" value="F:voltage-gated chloride channel activity"/>
    <property type="evidence" value="ECO:0007669"/>
    <property type="project" value="TreeGrafter"/>
</dbReference>
<evidence type="ECO:0000256" key="2">
    <source>
        <dbReference type="ARBA" id="ARBA00022448"/>
    </source>
</evidence>
<accession>A0A6A6EGH3</accession>
<dbReference type="InterPro" id="IPR014743">
    <property type="entry name" value="Cl-channel_core"/>
</dbReference>
<keyword evidence="2" id="KW-0813">Transport</keyword>
<keyword evidence="3 8" id="KW-0812">Transmembrane</keyword>
<name>A0A6A6EGH3_9PEZI</name>
<comment type="subcellular location">
    <subcellularLocation>
        <location evidence="1">Membrane</location>
        <topology evidence="1">Multi-pass membrane protein</topology>
    </subcellularLocation>
</comment>
<evidence type="ECO:0000256" key="4">
    <source>
        <dbReference type="ARBA" id="ARBA00022989"/>
    </source>
</evidence>
<dbReference type="SUPFAM" id="SSF81340">
    <property type="entry name" value="Clc chloride channel"/>
    <property type="match status" value="1"/>
</dbReference>
<gene>
    <name evidence="9" type="ORF">K469DRAFT_736929</name>
</gene>
<dbReference type="AlphaFoldDB" id="A0A6A6EGH3"/>
<keyword evidence="10" id="KW-1185">Reference proteome</keyword>
<evidence type="ECO:0000256" key="8">
    <source>
        <dbReference type="SAM" id="Phobius"/>
    </source>
</evidence>
<evidence type="ECO:0000256" key="5">
    <source>
        <dbReference type="ARBA" id="ARBA00023065"/>
    </source>
</evidence>
<dbReference type="PANTHER" id="PTHR45711:SF3">
    <property type="entry name" value="CLC CHANNEL"/>
    <property type="match status" value="1"/>
</dbReference>
<evidence type="ECO:0000313" key="10">
    <source>
        <dbReference type="Proteomes" id="UP000800200"/>
    </source>
</evidence>
<evidence type="ECO:0000256" key="7">
    <source>
        <dbReference type="ARBA" id="ARBA00023214"/>
    </source>
</evidence>
<proteinExistence type="predicted"/>
<dbReference type="PANTHER" id="PTHR45711">
    <property type="entry name" value="CHLORIDE CHANNEL PROTEIN"/>
    <property type="match status" value="1"/>
</dbReference>
<dbReference type="GO" id="GO:0005769">
    <property type="term" value="C:early endosome"/>
    <property type="evidence" value="ECO:0007669"/>
    <property type="project" value="TreeGrafter"/>
</dbReference>
<dbReference type="GO" id="GO:0005794">
    <property type="term" value="C:Golgi apparatus"/>
    <property type="evidence" value="ECO:0007669"/>
    <property type="project" value="TreeGrafter"/>
</dbReference>
<evidence type="ECO:0000313" key="9">
    <source>
        <dbReference type="EMBL" id="KAF2189649.1"/>
    </source>
</evidence>
<evidence type="ECO:0000256" key="6">
    <source>
        <dbReference type="ARBA" id="ARBA00023136"/>
    </source>
</evidence>
<organism evidence="9 10">
    <name type="scientific">Zopfia rhizophila CBS 207.26</name>
    <dbReference type="NCBI Taxonomy" id="1314779"/>
    <lineage>
        <taxon>Eukaryota</taxon>
        <taxon>Fungi</taxon>
        <taxon>Dikarya</taxon>
        <taxon>Ascomycota</taxon>
        <taxon>Pezizomycotina</taxon>
        <taxon>Dothideomycetes</taxon>
        <taxon>Dothideomycetes incertae sedis</taxon>
        <taxon>Zopfiaceae</taxon>
        <taxon>Zopfia</taxon>
    </lineage>
</organism>
<dbReference type="Proteomes" id="UP000800200">
    <property type="component" value="Unassembled WGS sequence"/>
</dbReference>
<keyword evidence="4 8" id="KW-1133">Transmembrane helix</keyword>
<feature type="transmembrane region" description="Helical" evidence="8">
    <location>
        <begin position="281"/>
        <end position="304"/>
    </location>
</feature>
<dbReference type="EMBL" id="ML994620">
    <property type="protein sequence ID" value="KAF2189649.1"/>
    <property type="molecule type" value="Genomic_DNA"/>
</dbReference>
<keyword evidence="5" id="KW-0406">Ion transport</keyword>
<feature type="transmembrane region" description="Helical" evidence="8">
    <location>
        <begin position="392"/>
        <end position="413"/>
    </location>
</feature>
<dbReference type="PRINTS" id="PR00762">
    <property type="entry name" value="CLCHANNEL"/>
</dbReference>
<keyword evidence="7" id="KW-0868">Chloride</keyword>
<reference evidence="9" key="1">
    <citation type="journal article" date="2020" name="Stud. Mycol.">
        <title>101 Dothideomycetes genomes: a test case for predicting lifestyles and emergence of pathogens.</title>
        <authorList>
            <person name="Haridas S."/>
            <person name="Albert R."/>
            <person name="Binder M."/>
            <person name="Bloem J."/>
            <person name="Labutti K."/>
            <person name="Salamov A."/>
            <person name="Andreopoulos B."/>
            <person name="Baker S."/>
            <person name="Barry K."/>
            <person name="Bills G."/>
            <person name="Bluhm B."/>
            <person name="Cannon C."/>
            <person name="Castanera R."/>
            <person name="Culley D."/>
            <person name="Daum C."/>
            <person name="Ezra D."/>
            <person name="Gonzalez J."/>
            <person name="Henrissat B."/>
            <person name="Kuo A."/>
            <person name="Liang C."/>
            <person name="Lipzen A."/>
            <person name="Lutzoni F."/>
            <person name="Magnuson J."/>
            <person name="Mondo S."/>
            <person name="Nolan M."/>
            <person name="Ohm R."/>
            <person name="Pangilinan J."/>
            <person name="Park H.-J."/>
            <person name="Ramirez L."/>
            <person name="Alfaro M."/>
            <person name="Sun H."/>
            <person name="Tritt A."/>
            <person name="Yoshinaga Y."/>
            <person name="Zwiers L.-H."/>
            <person name="Turgeon B."/>
            <person name="Goodwin S."/>
            <person name="Spatafora J."/>
            <person name="Crous P."/>
            <person name="Grigoriev I."/>
        </authorList>
    </citation>
    <scope>NUCLEOTIDE SEQUENCE</scope>
    <source>
        <strain evidence="9">CBS 207.26</strain>
    </source>
</reference>
<sequence>MRITPQRLESATERTAPLYHVANDRRLSQLQRKQDGEAQSIISAVTKEKQQMASSTVEERLPYNDCKTIDWLHNLVKDTYSFRYIQSRKSLRRNLISRFEACSGWIAAILIGTLTACLAFVVDVAEATVSDWKLGCCTRNPFLSLEACSDKCEHFRIWTYSYTGSFAIYVITALAFGVISSSATILIKHPLPAVAPEKVDEANGIDSPNQPLPTGKVMYIAAGSGIPEIKTVFLWRAIFTVAIGMCFGKEGPFVHISTCVGYIVRNWYSKYRDNGRKLRKLLSAACASGPSVAFGAPIGGVLFGDEEISTYFPKKVLWRAFLCSLFAAIILKALNRTGTGKLKYPVFEVFLAVLATTLLQFPTTLTREPGDVIIKNLLVGCRSQASPSSWSYVGWLIYGTLVKLVLIIITFGCKVASGVIIPALDAGALFGRLIGQSITSISPGHIRHGELEYIIPHMIAILVAKWVADTFSEEGVMTSHKQICLLKKLIPPKRTMEEITVHVPLTNRLHGRGLMDAGLALVQSHTHPDVSILQGYISLSELEFGLTKLIARHLVDDDLSPYTLEVDLTSFVDKTPLSICEKAPLEYAMEMF</sequence>
<dbReference type="InterPro" id="IPR001807">
    <property type="entry name" value="ClC"/>
</dbReference>
<evidence type="ECO:0000256" key="3">
    <source>
        <dbReference type="ARBA" id="ARBA00022692"/>
    </source>
</evidence>
<dbReference type="Pfam" id="PF00654">
    <property type="entry name" value="Voltage_CLC"/>
    <property type="match status" value="2"/>
</dbReference>
<dbReference type="OrthoDB" id="44789at2759"/>
<protein>
    <submittedName>
        <fullName evidence="9">Clc chloride channel</fullName>
    </submittedName>
</protein>